<evidence type="ECO:0000313" key="4">
    <source>
        <dbReference type="Proteomes" id="UP000002489"/>
    </source>
</evidence>
<proteinExistence type="predicted"/>
<reference evidence="4" key="1">
    <citation type="journal article" date="2012" name="Mol. Plant Microbe Interact.">
        <title>A highly conserved effector in Fusarium oxysporum is required for full virulence on Arabidopsis.</title>
        <authorList>
            <person name="Thatcher L.F."/>
            <person name="Gardiner D.M."/>
            <person name="Kazan K."/>
            <person name="Manners J."/>
        </authorList>
    </citation>
    <scope>NUCLEOTIDE SEQUENCE [LARGE SCALE GENOMIC DNA]</scope>
    <source>
        <strain evidence="4">Fo5176</strain>
    </source>
</reference>
<dbReference type="PANTHER" id="PTHR46310:SF7">
    <property type="entry name" value="AMIDASE 1"/>
    <property type="match status" value="1"/>
</dbReference>
<sequence length="592" mass="63275">MSFSTLVLGIFYLAGVSAASVSRQIQLGDHEYFVPPTAAWKLNSWDASVSADEFTPLTVVKLNQTANAERVASALGEYEKDDVWTKEFTQDPSGTHYPLRAGTLSAGGLTIAVPSRLYFTPTKEKPLAGLRLGVKDLYDLKGVKTSGGNRALYEMSNVKAKTALCVQKLIDAGAVVVGKNKMSEFAFAGGYVTEHIDYLLPFNPRGDGYNSPGDSSGGSAASVASYDWLDASMGSDTGGSIRGPALQNAVHGNRPTQDAVNLTGALPLSSAMDTSGIIARDPAVLSKFTRSLYAGTIKEYAGLPSEVLFDSGSEQFLLNLEKDSPKAANAVGEFLNSLASLLSANGTVFSIDSAWTNSTPKSFGDIAISNIVGNVYLNLTTYEQWNEFGKDYVEEYKSLHDGAFPHMVPEIREGWMNANDTMTESTHEDDLASKKGVEEWVASEFLTADNNSCSNAVYISGSNPYIRELLQASYNQQTLITQLNTTVNCNSTLGSEEACEESLEAEKADSNNSGSQTVYAGRLASVAGLPDYAVSLGMFDLGQFSNSTLQNELVPVGVNIMAAKGCDFVILDIIEALHKEGVIKTAKTGKTS</sequence>
<feature type="chain" id="PRO_5002255552" description="Amidase domain-containing protein" evidence="1">
    <location>
        <begin position="19"/>
        <end position="592"/>
    </location>
</feature>
<evidence type="ECO:0000259" key="2">
    <source>
        <dbReference type="Pfam" id="PF01425"/>
    </source>
</evidence>
<dbReference type="Pfam" id="PF01425">
    <property type="entry name" value="Amidase"/>
    <property type="match status" value="1"/>
</dbReference>
<dbReference type="EnsemblFungi" id="FOXG_08966T0">
    <property type="protein sequence ID" value="FOXG_08966P0"/>
    <property type="gene ID" value="FOXG_08966"/>
</dbReference>
<protein>
    <recommendedName>
        <fullName evidence="2">Amidase domain-containing protein</fullName>
    </recommendedName>
</protein>
<dbReference type="Proteomes" id="UP000002489">
    <property type="component" value="Unassembled WGS sequence"/>
</dbReference>
<dbReference type="InterPro" id="IPR023631">
    <property type="entry name" value="Amidase_dom"/>
</dbReference>
<feature type="signal peptide" evidence="1">
    <location>
        <begin position="1"/>
        <end position="18"/>
    </location>
</feature>
<dbReference type="Gene3D" id="3.90.1300.10">
    <property type="entry name" value="Amidase signature (AS) domain"/>
    <property type="match status" value="1"/>
</dbReference>
<feature type="domain" description="Amidase" evidence="2">
    <location>
        <begin position="123"/>
        <end position="297"/>
    </location>
</feature>
<evidence type="ECO:0000313" key="3">
    <source>
        <dbReference type="EnsemblFungi" id="FOXG_08966P0"/>
    </source>
</evidence>
<dbReference type="SUPFAM" id="SSF75304">
    <property type="entry name" value="Amidase signature (AS) enzymes"/>
    <property type="match status" value="1"/>
</dbReference>
<name>A0A0D2XY95_FUSOF</name>
<dbReference type="PANTHER" id="PTHR46310">
    <property type="entry name" value="AMIDASE 1"/>
    <property type="match status" value="1"/>
</dbReference>
<organism evidence="3 4">
    <name type="scientific">Fusarium oxysporum (strain Fo5176)</name>
    <name type="common">Fusarium vascular wilt</name>
    <dbReference type="NCBI Taxonomy" id="660025"/>
    <lineage>
        <taxon>Eukaryota</taxon>
        <taxon>Fungi</taxon>
        <taxon>Dikarya</taxon>
        <taxon>Ascomycota</taxon>
        <taxon>Pezizomycotina</taxon>
        <taxon>Sordariomycetes</taxon>
        <taxon>Hypocreomycetidae</taxon>
        <taxon>Hypocreales</taxon>
        <taxon>Nectriaceae</taxon>
        <taxon>Fusarium</taxon>
        <taxon>Fusarium oxysporum species complex</taxon>
    </lineage>
</organism>
<dbReference type="InterPro" id="IPR036928">
    <property type="entry name" value="AS_sf"/>
</dbReference>
<dbReference type="AlphaFoldDB" id="A0A0D2XY95"/>
<dbReference type="STRING" id="426428.A0A0D2XY95"/>
<accession>A0A0D2XY95</accession>
<evidence type="ECO:0000256" key="1">
    <source>
        <dbReference type="SAM" id="SignalP"/>
    </source>
</evidence>
<reference evidence="3" key="2">
    <citation type="submission" date="2025-08" db="UniProtKB">
        <authorList>
            <consortium name="EnsemblFungi"/>
        </authorList>
    </citation>
    <scope>IDENTIFICATION</scope>
    <source>
        <strain evidence="3">4287 / CBS 123668 / FGSC 9935 / NRRL 34936</strain>
    </source>
</reference>
<keyword evidence="1" id="KW-0732">Signal</keyword>